<proteinExistence type="predicted"/>
<feature type="compositionally biased region" description="Basic and acidic residues" evidence="1">
    <location>
        <begin position="1"/>
        <end position="12"/>
    </location>
</feature>
<gene>
    <name evidence="2" type="ORF">FNK824_LOCUS33829</name>
</gene>
<comment type="caution">
    <text evidence="2">The sequence shown here is derived from an EMBL/GenBank/DDBJ whole genome shotgun (WGS) entry which is preliminary data.</text>
</comment>
<evidence type="ECO:0000256" key="1">
    <source>
        <dbReference type="SAM" id="MobiDB-lite"/>
    </source>
</evidence>
<dbReference type="AlphaFoldDB" id="A0A819Y992"/>
<protein>
    <submittedName>
        <fullName evidence="2">Uncharacterized protein</fullName>
    </submittedName>
</protein>
<accession>A0A819Y992</accession>
<dbReference type="Proteomes" id="UP000663874">
    <property type="component" value="Unassembled WGS sequence"/>
</dbReference>
<evidence type="ECO:0000313" key="3">
    <source>
        <dbReference type="Proteomes" id="UP000663874"/>
    </source>
</evidence>
<evidence type="ECO:0000313" key="2">
    <source>
        <dbReference type="EMBL" id="CAF4153881.1"/>
    </source>
</evidence>
<feature type="compositionally biased region" description="Low complexity" evidence="1">
    <location>
        <begin position="13"/>
        <end position="22"/>
    </location>
</feature>
<feature type="compositionally biased region" description="Low complexity" evidence="1">
    <location>
        <begin position="40"/>
        <end position="88"/>
    </location>
</feature>
<name>A0A819Y992_9BILA</name>
<feature type="region of interest" description="Disordered" evidence="1">
    <location>
        <begin position="1"/>
        <end position="22"/>
    </location>
</feature>
<sequence length="88" mass="9246">MQSDDREPKHVDTTTSTIQKSSQITESYEIACFSTDKPLESTSSSSSKPSSSTTSLLSPSTSPTFSSSSSSISSCSSSTSPLPATIRR</sequence>
<reference evidence="2" key="1">
    <citation type="submission" date="2021-02" db="EMBL/GenBank/DDBJ databases">
        <authorList>
            <person name="Nowell W R."/>
        </authorList>
    </citation>
    <scope>NUCLEOTIDE SEQUENCE</scope>
</reference>
<organism evidence="2 3">
    <name type="scientific">Rotaria sordida</name>
    <dbReference type="NCBI Taxonomy" id="392033"/>
    <lineage>
        <taxon>Eukaryota</taxon>
        <taxon>Metazoa</taxon>
        <taxon>Spiralia</taxon>
        <taxon>Gnathifera</taxon>
        <taxon>Rotifera</taxon>
        <taxon>Eurotatoria</taxon>
        <taxon>Bdelloidea</taxon>
        <taxon>Philodinida</taxon>
        <taxon>Philodinidae</taxon>
        <taxon>Rotaria</taxon>
    </lineage>
</organism>
<feature type="region of interest" description="Disordered" evidence="1">
    <location>
        <begin position="36"/>
        <end position="88"/>
    </location>
</feature>
<dbReference type="EMBL" id="CAJOBE010012718">
    <property type="protein sequence ID" value="CAF4153881.1"/>
    <property type="molecule type" value="Genomic_DNA"/>
</dbReference>